<sequence>MGRNLHKTNGLPGMGKNKDKGNGKKEEDEQMDLSVYSVRTDLAIEARDLAVEEKVKNRESEELEGVTVEERTVNDMKVTTVQISKKGEKVIGKKAGNYLTIEMQGIRSGDTDIQQKVEEVFADEFNQYLKHLNIGEEASCLVVGLGNWNVTPDALGPLVCEKVLVTRHLFKIEPENVESRYRPVSAIAPGVMGLTGIETSDIIFGVSEKSKPDFIIVVDALASRSLERVNATIQISDTGIQPGSGVGNKRKELSKETLGVPVVAIGVPTVVDAVTITSDTIDFLLKHFGKEMKESGRPSRALAPAGLSFGEKRKLTEDDLPGSEARKMFMGIVGNLDEQEKRKLIHEVLAPLGHNLMVTPKEVDIFMEDMANLLASGLNAALHPHVNQENTGFKTR</sequence>
<proteinExistence type="inferred from homology"/>
<evidence type="ECO:0000256" key="5">
    <source>
        <dbReference type="SAM" id="MobiDB-lite"/>
    </source>
</evidence>
<dbReference type="InterPro" id="IPR005080">
    <property type="entry name" value="Peptidase_A25"/>
</dbReference>
<dbReference type="PIRSF" id="PIRSF019549">
    <property type="entry name" value="Peptidase_A25"/>
    <property type="match status" value="1"/>
</dbReference>
<evidence type="ECO:0000256" key="2">
    <source>
        <dbReference type="ARBA" id="ARBA00022801"/>
    </source>
</evidence>
<comment type="catalytic activity">
    <reaction evidence="4">
        <text>Endopeptidase action with P4 Glu or Asp, P1 preferably Glu &gt; Asp, P1' hydrophobic and P2' Ala.</text>
        <dbReference type="EC" id="3.4.24.78"/>
    </reaction>
</comment>
<dbReference type="SUPFAM" id="SSF53163">
    <property type="entry name" value="HybD-like"/>
    <property type="match status" value="1"/>
</dbReference>
<feature type="compositionally biased region" description="Basic and acidic residues" evidence="5">
    <location>
        <begin position="16"/>
        <end position="27"/>
    </location>
</feature>
<evidence type="ECO:0000313" key="7">
    <source>
        <dbReference type="Proteomes" id="UP000075288"/>
    </source>
</evidence>
<feature type="region of interest" description="Disordered" evidence="5">
    <location>
        <begin position="1"/>
        <end position="32"/>
    </location>
</feature>
<dbReference type="GO" id="GO:0009847">
    <property type="term" value="P:spore germination"/>
    <property type="evidence" value="ECO:0007669"/>
    <property type="project" value="UniProtKB-UniRule"/>
</dbReference>
<dbReference type="OMA" id="PMGNYIT"/>
<feature type="propeptide" id="PRO_5007940206" evidence="4">
    <location>
        <begin position="1"/>
        <end position="41"/>
    </location>
</feature>
<feature type="chain" id="PRO_5023563232" description="Germination protease" evidence="4">
    <location>
        <begin position="42"/>
        <end position="396"/>
    </location>
</feature>
<dbReference type="Proteomes" id="UP000075288">
    <property type="component" value="Unassembled WGS sequence"/>
</dbReference>
<keyword evidence="1 4" id="KW-0645">Protease</keyword>
<dbReference type="GO" id="GO:0006508">
    <property type="term" value="P:proteolysis"/>
    <property type="evidence" value="ECO:0007669"/>
    <property type="project" value="UniProtKB-UniRule"/>
</dbReference>
<dbReference type="AlphaFoldDB" id="A0A150K5K1"/>
<comment type="function">
    <text evidence="4">Initiates the rapid degradation of small, acid-soluble proteins during spore germination.</text>
</comment>
<keyword evidence="3 4" id="KW-0865">Zymogen</keyword>
<dbReference type="GO" id="GO:0004222">
    <property type="term" value="F:metalloendopeptidase activity"/>
    <property type="evidence" value="ECO:0007669"/>
    <property type="project" value="UniProtKB-UniRule"/>
</dbReference>
<dbReference type="InterPro" id="IPR023430">
    <property type="entry name" value="Pept_HybD-like_dom_sf"/>
</dbReference>
<comment type="subunit">
    <text evidence="4">Homotetramer.</text>
</comment>
<gene>
    <name evidence="4" type="primary">gpr</name>
    <name evidence="6" type="ORF">B4098_2812</name>
</gene>
<dbReference type="PATRIC" id="fig|1398.26.peg.2296"/>
<evidence type="ECO:0000256" key="3">
    <source>
        <dbReference type="ARBA" id="ARBA00023145"/>
    </source>
</evidence>
<dbReference type="NCBIfam" id="TIGR01441">
    <property type="entry name" value="GPR"/>
    <property type="match status" value="1"/>
</dbReference>
<dbReference type="Gene3D" id="3.40.50.1450">
    <property type="entry name" value="HybD-like"/>
    <property type="match status" value="1"/>
</dbReference>
<dbReference type="HAMAP" id="MF_00626">
    <property type="entry name" value="Germination_prot"/>
    <property type="match status" value="1"/>
</dbReference>
<dbReference type="EC" id="3.4.24.78" evidence="4"/>
<accession>A0A150K5K1</accession>
<evidence type="ECO:0000313" key="6">
    <source>
        <dbReference type="EMBL" id="KYC64204.1"/>
    </source>
</evidence>
<keyword evidence="2 4" id="KW-0378">Hydrolase</keyword>
<evidence type="ECO:0000256" key="4">
    <source>
        <dbReference type="HAMAP-Rule" id="MF_00626"/>
    </source>
</evidence>
<comment type="PTM">
    <text evidence="4">Autoproteolytically processed. The inactive tetrameric zymogen termed p46 autoprocesses to a smaller form termed p41, which is active only during spore germination.</text>
</comment>
<dbReference type="Pfam" id="PF03418">
    <property type="entry name" value="Peptidase_A25"/>
    <property type="match status" value="1"/>
</dbReference>
<reference evidence="6 7" key="1">
    <citation type="submission" date="2016-01" db="EMBL/GenBank/DDBJ databases">
        <title>Genome Sequences of Twelve Sporeforming Bacillus Species Isolated from Foods.</title>
        <authorList>
            <person name="Berendsen E.M."/>
            <person name="Wells-Bennik M.H."/>
            <person name="Krawcyk A.O."/>
            <person name="De Jong A."/>
            <person name="Holsappel S."/>
            <person name="Eijlander R.T."/>
            <person name="Kuipers O.P."/>
        </authorList>
    </citation>
    <scope>NUCLEOTIDE SEQUENCE [LARGE SCALE GENOMIC DNA]</scope>
    <source>
        <strain evidence="6 7">B4098</strain>
    </source>
</reference>
<dbReference type="EMBL" id="LQYG01000032">
    <property type="protein sequence ID" value="KYC64204.1"/>
    <property type="molecule type" value="Genomic_DNA"/>
</dbReference>
<organism evidence="6 7">
    <name type="scientific">Heyndrickxia coagulans</name>
    <name type="common">Weizmannia coagulans</name>
    <dbReference type="NCBI Taxonomy" id="1398"/>
    <lineage>
        <taxon>Bacteria</taxon>
        <taxon>Bacillati</taxon>
        <taxon>Bacillota</taxon>
        <taxon>Bacilli</taxon>
        <taxon>Bacillales</taxon>
        <taxon>Bacillaceae</taxon>
        <taxon>Heyndrickxia</taxon>
    </lineage>
</organism>
<name>A0A150K5K1_HEYCO</name>
<protein>
    <recommendedName>
        <fullName evidence="4">Germination protease</fullName>
        <ecNumber evidence="4">3.4.24.78</ecNumber>
    </recommendedName>
    <alternativeName>
        <fullName evidence="4">GPR endopeptidase</fullName>
    </alternativeName>
    <alternativeName>
        <fullName evidence="4">Germination proteinase</fullName>
    </alternativeName>
    <alternativeName>
        <fullName evidence="4">Spore protease</fullName>
    </alternativeName>
</protein>
<evidence type="ECO:0000256" key="1">
    <source>
        <dbReference type="ARBA" id="ARBA00022670"/>
    </source>
</evidence>
<comment type="similarity">
    <text evidence="4">Belongs to the peptidase A25 family.</text>
</comment>
<comment type="caution">
    <text evidence="6">The sequence shown here is derived from an EMBL/GenBank/DDBJ whole genome shotgun (WGS) entry which is preliminary data.</text>
</comment>